<accession>A0A1I7JLL7</accession>
<evidence type="ECO:0000313" key="2">
    <source>
        <dbReference type="Proteomes" id="UP000182491"/>
    </source>
</evidence>
<protein>
    <recommendedName>
        <fullName evidence="3">Lipocalin-like domain-containing protein</fullName>
    </recommendedName>
</protein>
<evidence type="ECO:0008006" key="3">
    <source>
        <dbReference type="Google" id="ProtNLM"/>
    </source>
</evidence>
<gene>
    <name evidence="1" type="ORF">SAMN04487941_3004</name>
</gene>
<dbReference type="Proteomes" id="UP000182491">
    <property type="component" value="Unassembled WGS sequence"/>
</dbReference>
<keyword evidence="2" id="KW-1185">Reference proteome</keyword>
<reference evidence="2" key="1">
    <citation type="submission" date="2016-10" db="EMBL/GenBank/DDBJ databases">
        <authorList>
            <person name="Varghese N."/>
        </authorList>
    </citation>
    <scope>NUCLEOTIDE SEQUENCE [LARGE SCALE GENOMIC DNA]</scope>
    <source>
        <strain evidence="2">DSM 18820</strain>
    </source>
</reference>
<organism evidence="1 2">
    <name type="scientific">Pontibacter akesuensis</name>
    <dbReference type="NCBI Taxonomy" id="388950"/>
    <lineage>
        <taxon>Bacteria</taxon>
        <taxon>Pseudomonadati</taxon>
        <taxon>Bacteroidota</taxon>
        <taxon>Cytophagia</taxon>
        <taxon>Cytophagales</taxon>
        <taxon>Hymenobacteraceae</taxon>
        <taxon>Pontibacter</taxon>
    </lineage>
</organism>
<name>A0A1I7JLL7_9BACT</name>
<dbReference type="AlphaFoldDB" id="A0A1I7JLL7"/>
<sequence length="128" mass="14022">MLYSLLLSVLLLSCGGDKEEVGAETLLSGPDNKTWVANEELNAAGDEQDLSKEEKAQTMQFYADGRFAMGGGGSLQTGTWQFDQAAKRLTLQFEGQDVTQNFEVQKLDDDELNLRGADGTVLELEVKK</sequence>
<evidence type="ECO:0000313" key="1">
    <source>
        <dbReference type="EMBL" id="SFU86050.1"/>
    </source>
</evidence>
<dbReference type="EMBL" id="FPCA01000003">
    <property type="protein sequence ID" value="SFU86050.1"/>
    <property type="molecule type" value="Genomic_DNA"/>
</dbReference>
<proteinExistence type="predicted"/>